<keyword evidence="4" id="KW-0874">Quinone</keyword>
<evidence type="ECO:0000313" key="7">
    <source>
        <dbReference type="Proteomes" id="UP001596091"/>
    </source>
</evidence>
<comment type="function">
    <text evidence="4">NDH-1 shuttles electrons from NADH, via FMN and iron-sulfur (Fe-S) centers, to quinones in the respiratory chain.</text>
</comment>
<dbReference type="PANTHER" id="PTHR10884">
    <property type="entry name" value="NADH DEHYDROGENASE UBIQUINONE IRON-SULFUR PROTEIN 3"/>
    <property type="match status" value="1"/>
</dbReference>
<evidence type="ECO:0000313" key="6">
    <source>
        <dbReference type="EMBL" id="MFC5863025.1"/>
    </source>
</evidence>
<dbReference type="InterPro" id="IPR001268">
    <property type="entry name" value="NADH_UbQ_OxRdtase_30kDa_su"/>
</dbReference>
<organism evidence="6 7">
    <name type="scientific">Acidicapsa dinghuensis</name>
    <dbReference type="NCBI Taxonomy" id="2218256"/>
    <lineage>
        <taxon>Bacteria</taxon>
        <taxon>Pseudomonadati</taxon>
        <taxon>Acidobacteriota</taxon>
        <taxon>Terriglobia</taxon>
        <taxon>Terriglobales</taxon>
        <taxon>Acidobacteriaceae</taxon>
        <taxon>Acidicapsa</taxon>
    </lineage>
</organism>
<evidence type="ECO:0000256" key="3">
    <source>
        <dbReference type="RuleBase" id="RU003456"/>
    </source>
</evidence>
<dbReference type="EC" id="7.1.1.-" evidence="4"/>
<gene>
    <name evidence="6" type="ORF">ACFPT7_12030</name>
</gene>
<keyword evidence="3" id="KW-1278">Translocase</keyword>
<proteinExistence type="inferred from homology"/>
<accession>A0ABW1EGA0</accession>
<dbReference type="Pfam" id="PF00329">
    <property type="entry name" value="Complex1_30kDa"/>
    <property type="match status" value="1"/>
</dbReference>
<dbReference type="InterPro" id="IPR037232">
    <property type="entry name" value="NADH_quin_OxRdtase_su_C/D-like"/>
</dbReference>
<evidence type="ECO:0000256" key="2">
    <source>
        <dbReference type="ARBA" id="ARBA00022448"/>
    </source>
</evidence>
<sequence>MKTAEEILAAIKTALPEAKVELVQNPSVSGQHSLVVAPEDGLAVAVFLRDDSELALDFCSNATGVDWLDKETTEKVKATEVVDGEEKVIEKTVKHIQPGYLESVYHLYSMRQKHGPVIFRMRTANRTDQVELPSMTPVWRSCEFQEREIFDLFGIVFKGHPDLRRILMWDEFEDHPMRRDYVDPDDYEYEPTPHDEVLKRAQEHQAQQNEAKQAAEVTQ</sequence>
<dbReference type="RefSeq" id="WP_263339306.1">
    <property type="nucleotide sequence ID" value="NZ_JAGSYH010000005.1"/>
</dbReference>
<feature type="domain" description="NADH:ubiquinone oxidoreductase 30kDa subunit" evidence="5">
    <location>
        <begin position="35"/>
        <end position="182"/>
    </location>
</feature>
<comment type="caution">
    <text evidence="6">The sequence shown here is derived from an EMBL/GenBank/DDBJ whole genome shotgun (WGS) entry which is preliminary data.</text>
</comment>
<keyword evidence="2 3" id="KW-0813">Transport</keyword>
<dbReference type="EMBL" id="JBHSPH010000003">
    <property type="protein sequence ID" value="MFC5863025.1"/>
    <property type="molecule type" value="Genomic_DNA"/>
</dbReference>
<dbReference type="InterPro" id="IPR020396">
    <property type="entry name" value="NADH_UbQ_OxRdtase_CS"/>
</dbReference>
<comment type="similarity">
    <text evidence="1 3">Belongs to the complex I 30 kDa subunit family.</text>
</comment>
<dbReference type="PANTHER" id="PTHR10884:SF14">
    <property type="entry name" value="NADH DEHYDROGENASE [UBIQUINONE] IRON-SULFUR PROTEIN 3, MITOCHONDRIAL"/>
    <property type="match status" value="1"/>
</dbReference>
<dbReference type="SUPFAM" id="SSF143243">
    <property type="entry name" value="Nqo5-like"/>
    <property type="match status" value="1"/>
</dbReference>
<evidence type="ECO:0000256" key="4">
    <source>
        <dbReference type="RuleBase" id="RU003582"/>
    </source>
</evidence>
<name>A0ABW1EGA0_9BACT</name>
<comment type="catalytic activity">
    <reaction evidence="4">
        <text>a quinone + NADH + 5 H(+)(in) = a quinol + NAD(+) + 4 H(+)(out)</text>
        <dbReference type="Rhea" id="RHEA:57888"/>
        <dbReference type="ChEBI" id="CHEBI:15378"/>
        <dbReference type="ChEBI" id="CHEBI:24646"/>
        <dbReference type="ChEBI" id="CHEBI:57540"/>
        <dbReference type="ChEBI" id="CHEBI:57945"/>
        <dbReference type="ChEBI" id="CHEBI:132124"/>
    </reaction>
</comment>
<evidence type="ECO:0000259" key="5">
    <source>
        <dbReference type="Pfam" id="PF00329"/>
    </source>
</evidence>
<dbReference type="Gene3D" id="3.30.460.80">
    <property type="entry name" value="NADH:ubiquinone oxidoreductase, 30kDa subunit"/>
    <property type="match status" value="1"/>
</dbReference>
<protein>
    <recommendedName>
        <fullName evidence="4">NADH-quinone oxidoreductase</fullName>
        <ecNumber evidence="4">7.1.1.-</ecNumber>
    </recommendedName>
</protein>
<keyword evidence="7" id="KW-1185">Reference proteome</keyword>
<dbReference type="PROSITE" id="PS00542">
    <property type="entry name" value="COMPLEX1_30K"/>
    <property type="match status" value="1"/>
</dbReference>
<reference evidence="7" key="1">
    <citation type="journal article" date="2019" name="Int. J. Syst. Evol. Microbiol.">
        <title>The Global Catalogue of Microorganisms (GCM) 10K type strain sequencing project: providing services to taxonomists for standard genome sequencing and annotation.</title>
        <authorList>
            <consortium name="The Broad Institute Genomics Platform"/>
            <consortium name="The Broad Institute Genome Sequencing Center for Infectious Disease"/>
            <person name="Wu L."/>
            <person name="Ma J."/>
        </authorList>
    </citation>
    <scope>NUCLEOTIDE SEQUENCE [LARGE SCALE GENOMIC DNA]</scope>
    <source>
        <strain evidence="7">JCM 4087</strain>
    </source>
</reference>
<dbReference type="Proteomes" id="UP001596091">
    <property type="component" value="Unassembled WGS sequence"/>
</dbReference>
<evidence type="ECO:0000256" key="1">
    <source>
        <dbReference type="ARBA" id="ARBA00007569"/>
    </source>
</evidence>
<keyword evidence="3" id="KW-0520">NAD</keyword>